<keyword evidence="10 18" id="KW-0808">Transferase</keyword>
<evidence type="ECO:0000256" key="14">
    <source>
        <dbReference type="ARBA" id="ARBA00023098"/>
    </source>
</evidence>
<comment type="catalytic activity">
    <reaction evidence="1 18">
        <text>a 1,2-diacyl-sn-glycero-3-phosphate + CTP + H(+) = a CDP-1,2-diacyl-sn-glycerol + diphosphate</text>
        <dbReference type="Rhea" id="RHEA:16229"/>
        <dbReference type="ChEBI" id="CHEBI:15378"/>
        <dbReference type="ChEBI" id="CHEBI:33019"/>
        <dbReference type="ChEBI" id="CHEBI:37563"/>
        <dbReference type="ChEBI" id="CHEBI:58332"/>
        <dbReference type="ChEBI" id="CHEBI:58608"/>
        <dbReference type="EC" id="2.7.7.41"/>
    </reaction>
</comment>
<evidence type="ECO:0000256" key="19">
    <source>
        <dbReference type="SAM" id="Phobius"/>
    </source>
</evidence>
<keyword evidence="16" id="KW-0594">Phospholipid biosynthesis</keyword>
<dbReference type="Pfam" id="PF01148">
    <property type="entry name" value="CTP_transf_1"/>
    <property type="match status" value="1"/>
</dbReference>
<evidence type="ECO:0000256" key="17">
    <source>
        <dbReference type="ARBA" id="ARBA00023264"/>
    </source>
</evidence>
<dbReference type="EC" id="2.7.7.41" evidence="6 18"/>
<evidence type="ECO:0000256" key="18">
    <source>
        <dbReference type="RuleBase" id="RU003938"/>
    </source>
</evidence>
<keyword evidence="17" id="KW-1208">Phospholipid metabolism</keyword>
<evidence type="ECO:0000256" key="6">
    <source>
        <dbReference type="ARBA" id="ARBA00012487"/>
    </source>
</evidence>
<feature type="transmembrane region" description="Helical" evidence="19">
    <location>
        <begin position="6"/>
        <end position="39"/>
    </location>
</feature>
<dbReference type="InterPro" id="IPR000374">
    <property type="entry name" value="PC_trans"/>
</dbReference>
<keyword evidence="14" id="KW-0443">Lipid metabolism</keyword>
<keyword evidence="15 19" id="KW-0472">Membrane</keyword>
<feature type="transmembrane region" description="Helical" evidence="19">
    <location>
        <begin position="78"/>
        <end position="98"/>
    </location>
</feature>
<evidence type="ECO:0000256" key="1">
    <source>
        <dbReference type="ARBA" id="ARBA00001698"/>
    </source>
</evidence>
<evidence type="ECO:0000256" key="5">
    <source>
        <dbReference type="ARBA" id="ARBA00010185"/>
    </source>
</evidence>
<comment type="caution">
    <text evidence="20">The sequence shown here is derived from an EMBL/GenBank/DDBJ whole genome shotgun (WGS) entry which is preliminary data.</text>
</comment>
<dbReference type="PROSITE" id="PS01315">
    <property type="entry name" value="CDS"/>
    <property type="match status" value="1"/>
</dbReference>
<evidence type="ECO:0000313" key="20">
    <source>
        <dbReference type="EMBL" id="MCS3918219.1"/>
    </source>
</evidence>
<proteinExistence type="inferred from homology"/>
<evidence type="ECO:0000256" key="16">
    <source>
        <dbReference type="ARBA" id="ARBA00023209"/>
    </source>
</evidence>
<dbReference type="GO" id="GO:0004605">
    <property type="term" value="F:phosphatidate cytidylyltransferase activity"/>
    <property type="evidence" value="ECO:0007669"/>
    <property type="project" value="UniProtKB-EC"/>
</dbReference>
<dbReference type="RefSeq" id="WP_259093796.1">
    <property type="nucleotide sequence ID" value="NZ_CP130454.1"/>
</dbReference>
<keyword evidence="8" id="KW-1003">Cell membrane</keyword>
<feature type="transmembrane region" description="Helical" evidence="19">
    <location>
        <begin position="225"/>
        <end position="244"/>
    </location>
</feature>
<evidence type="ECO:0000256" key="8">
    <source>
        <dbReference type="ARBA" id="ARBA00022475"/>
    </source>
</evidence>
<feature type="transmembrane region" description="Helical" evidence="19">
    <location>
        <begin position="110"/>
        <end position="132"/>
    </location>
</feature>
<dbReference type="PANTHER" id="PTHR46382:SF1">
    <property type="entry name" value="PHOSPHATIDATE CYTIDYLYLTRANSFERASE"/>
    <property type="match status" value="1"/>
</dbReference>
<organism evidence="20 21">
    <name type="scientific">Candidatus Fervidibacter sacchari</name>
    <dbReference type="NCBI Taxonomy" id="1448929"/>
    <lineage>
        <taxon>Bacteria</taxon>
        <taxon>Candidatus Fervidibacterota</taxon>
        <taxon>Candidatus Fervidibacter</taxon>
    </lineage>
</organism>
<evidence type="ECO:0000313" key="21">
    <source>
        <dbReference type="Proteomes" id="UP001204798"/>
    </source>
</evidence>
<name>A0ABT2EKK3_9BACT</name>
<dbReference type="Proteomes" id="UP001204798">
    <property type="component" value="Unassembled WGS sequence"/>
</dbReference>
<gene>
    <name evidence="20" type="ORF">M2350_000616</name>
</gene>
<evidence type="ECO:0000256" key="3">
    <source>
        <dbReference type="ARBA" id="ARBA00005119"/>
    </source>
</evidence>
<keyword evidence="21" id="KW-1185">Reference proteome</keyword>
<protein>
    <recommendedName>
        <fullName evidence="7 18">Phosphatidate cytidylyltransferase</fullName>
        <ecNumber evidence="6 18">2.7.7.41</ecNumber>
    </recommendedName>
</protein>
<feature type="transmembrane region" description="Helical" evidence="19">
    <location>
        <begin position="152"/>
        <end position="171"/>
    </location>
</feature>
<evidence type="ECO:0000256" key="7">
    <source>
        <dbReference type="ARBA" id="ARBA00019373"/>
    </source>
</evidence>
<evidence type="ECO:0000256" key="13">
    <source>
        <dbReference type="ARBA" id="ARBA00022989"/>
    </source>
</evidence>
<evidence type="ECO:0000256" key="4">
    <source>
        <dbReference type="ARBA" id="ARBA00005189"/>
    </source>
</evidence>
<keyword evidence="13 19" id="KW-1133">Transmembrane helix</keyword>
<evidence type="ECO:0000256" key="11">
    <source>
        <dbReference type="ARBA" id="ARBA00022692"/>
    </source>
</evidence>
<sequence length="294" mass="31592">MLGLRVLSALIGIPIALFLIFVGDLPFAFAVAALALIGLWELTQKFEGRGIRIVKEVAFPCVGTAVLGSHWVQPEHRLYLLVTIWWVGIFGSMVFHIVKSSNLGSESSGGRASSVASTVFAIAYLSLFALLVLLRDFEVSVSERPYPVGRDLILLTLTSVWVTDSVAFFLGRTFGKEPLAPQVSPGKTLEGSVAGTIGGFVTAWLFAWALISFGSEVTSQVWLNLARPVPFTLLALALGTLGQIGDLGKSVLKRSLGVKDFGSIIPGHGGVLDRFDSLLATTPIVYLYARWLLG</sequence>
<comment type="pathway">
    <text evidence="3 18">Phospholipid metabolism; CDP-diacylglycerol biosynthesis; CDP-diacylglycerol from sn-glycerol 3-phosphate: step 3/3.</text>
</comment>
<comment type="pathway">
    <text evidence="4">Lipid metabolism.</text>
</comment>
<keyword evidence="11 18" id="KW-0812">Transmembrane</keyword>
<comment type="similarity">
    <text evidence="5 18">Belongs to the CDS family.</text>
</comment>
<dbReference type="EMBL" id="JANUCP010000001">
    <property type="protein sequence ID" value="MCS3918219.1"/>
    <property type="molecule type" value="Genomic_DNA"/>
</dbReference>
<accession>A0ABT2EKK3</accession>
<evidence type="ECO:0000256" key="15">
    <source>
        <dbReference type="ARBA" id="ARBA00023136"/>
    </source>
</evidence>
<reference evidence="20 21" key="1">
    <citation type="submission" date="2022-08" db="EMBL/GenBank/DDBJ databases">
        <title>Bacterial and archaeal communities from various locations to study Microbial Dark Matter (Phase II).</title>
        <authorList>
            <person name="Stepanauskas R."/>
        </authorList>
    </citation>
    <scope>NUCLEOTIDE SEQUENCE [LARGE SCALE GENOMIC DNA]</scope>
    <source>
        <strain evidence="20 21">PD1</strain>
    </source>
</reference>
<evidence type="ECO:0000256" key="10">
    <source>
        <dbReference type="ARBA" id="ARBA00022679"/>
    </source>
</evidence>
<evidence type="ECO:0000256" key="12">
    <source>
        <dbReference type="ARBA" id="ARBA00022695"/>
    </source>
</evidence>
<comment type="subcellular location">
    <subcellularLocation>
        <location evidence="2">Cell membrane</location>
        <topology evidence="2">Multi-pass membrane protein</topology>
    </subcellularLocation>
</comment>
<feature type="transmembrane region" description="Helical" evidence="19">
    <location>
        <begin position="192"/>
        <end position="213"/>
    </location>
</feature>
<keyword evidence="9" id="KW-0444">Lipid biosynthesis</keyword>
<keyword evidence="12 18" id="KW-0548">Nucleotidyltransferase</keyword>
<evidence type="ECO:0000256" key="9">
    <source>
        <dbReference type="ARBA" id="ARBA00022516"/>
    </source>
</evidence>
<evidence type="ECO:0000256" key="2">
    <source>
        <dbReference type="ARBA" id="ARBA00004651"/>
    </source>
</evidence>
<dbReference type="PANTHER" id="PTHR46382">
    <property type="entry name" value="PHOSPHATIDATE CYTIDYLYLTRANSFERASE"/>
    <property type="match status" value="1"/>
</dbReference>